<gene>
    <name evidence="1" type="ORF">QE417_004157</name>
</gene>
<proteinExistence type="predicted"/>
<protein>
    <recommendedName>
        <fullName evidence="3">SRPBCC domain-containing protein</fullName>
    </recommendedName>
</protein>
<evidence type="ECO:0000313" key="1">
    <source>
        <dbReference type="EMBL" id="MDT3405085.1"/>
    </source>
</evidence>
<name>A0ABU3GZJ0_9SPHI</name>
<dbReference type="EMBL" id="JAVLVU010000001">
    <property type="protein sequence ID" value="MDT3405085.1"/>
    <property type="molecule type" value="Genomic_DNA"/>
</dbReference>
<keyword evidence="2" id="KW-1185">Reference proteome</keyword>
<evidence type="ECO:0000313" key="2">
    <source>
        <dbReference type="Proteomes" id="UP001258315"/>
    </source>
</evidence>
<dbReference type="InterPro" id="IPR023393">
    <property type="entry name" value="START-like_dom_sf"/>
</dbReference>
<dbReference type="SUPFAM" id="SSF55961">
    <property type="entry name" value="Bet v1-like"/>
    <property type="match status" value="1"/>
</dbReference>
<dbReference type="RefSeq" id="WP_311953180.1">
    <property type="nucleotide sequence ID" value="NZ_JAVLVU010000001.1"/>
</dbReference>
<sequence length="115" mass="13377">MSNNSFTTSFTLTQTPMVVFDAVNRVNEWWSEKVTEPTDKLNDELIYQHKDMHYSRHKITELIGGKKVVWLTTDSNLSFIHNKKEWTGTTICFDVSEKDGKTHLRFTHLGLTPKC</sequence>
<accession>A0ABU3GZJ0</accession>
<organism evidence="1 2">
    <name type="scientific">Mucilaginibacter terrae</name>
    <dbReference type="NCBI Taxonomy" id="1955052"/>
    <lineage>
        <taxon>Bacteria</taxon>
        <taxon>Pseudomonadati</taxon>
        <taxon>Bacteroidota</taxon>
        <taxon>Sphingobacteriia</taxon>
        <taxon>Sphingobacteriales</taxon>
        <taxon>Sphingobacteriaceae</taxon>
        <taxon>Mucilaginibacter</taxon>
    </lineage>
</organism>
<comment type="caution">
    <text evidence="1">The sequence shown here is derived from an EMBL/GenBank/DDBJ whole genome shotgun (WGS) entry which is preliminary data.</text>
</comment>
<dbReference type="Proteomes" id="UP001258315">
    <property type="component" value="Unassembled WGS sequence"/>
</dbReference>
<dbReference type="Gene3D" id="3.30.530.20">
    <property type="match status" value="1"/>
</dbReference>
<reference evidence="2" key="1">
    <citation type="submission" date="2023-07" db="EMBL/GenBank/DDBJ databases">
        <title>Functional and genomic diversity of the sorghum phyllosphere microbiome.</title>
        <authorList>
            <person name="Shade A."/>
        </authorList>
    </citation>
    <scope>NUCLEOTIDE SEQUENCE [LARGE SCALE GENOMIC DNA]</scope>
    <source>
        <strain evidence="2">SORGH_AS_0422</strain>
    </source>
</reference>
<evidence type="ECO:0008006" key="3">
    <source>
        <dbReference type="Google" id="ProtNLM"/>
    </source>
</evidence>